<name>A0A7C1FNN4_9CHLR</name>
<protein>
    <submittedName>
        <fullName evidence="1">OsmC family peroxiredoxin</fullName>
    </submittedName>
</protein>
<dbReference type="PANTHER" id="PTHR42830:SF1">
    <property type="entry name" value="OSMOTICALLY INDUCIBLE FAMILY PROTEIN"/>
    <property type="match status" value="1"/>
</dbReference>
<dbReference type="GO" id="GO:0006979">
    <property type="term" value="P:response to oxidative stress"/>
    <property type="evidence" value="ECO:0007669"/>
    <property type="project" value="InterPro"/>
</dbReference>
<proteinExistence type="predicted"/>
<dbReference type="PANTHER" id="PTHR42830">
    <property type="entry name" value="OSMOTICALLY INDUCIBLE FAMILY PROTEIN"/>
    <property type="match status" value="1"/>
</dbReference>
<dbReference type="Pfam" id="PF02566">
    <property type="entry name" value="OsmC"/>
    <property type="match status" value="1"/>
</dbReference>
<gene>
    <name evidence="1" type="ORF">ENQ20_07350</name>
</gene>
<dbReference type="InterPro" id="IPR015946">
    <property type="entry name" value="KH_dom-like_a/b"/>
</dbReference>
<dbReference type="GO" id="GO:0004601">
    <property type="term" value="F:peroxidase activity"/>
    <property type="evidence" value="ECO:0007669"/>
    <property type="project" value="InterPro"/>
</dbReference>
<comment type="caution">
    <text evidence="1">The sequence shown here is derived from an EMBL/GenBank/DDBJ whole genome shotgun (WGS) entry which is preliminary data.</text>
</comment>
<accession>A0A7C1FNN4</accession>
<organism evidence="1">
    <name type="scientific">Caldilinea aerophila</name>
    <dbReference type="NCBI Taxonomy" id="133453"/>
    <lineage>
        <taxon>Bacteria</taxon>
        <taxon>Bacillati</taxon>
        <taxon>Chloroflexota</taxon>
        <taxon>Caldilineae</taxon>
        <taxon>Caldilineales</taxon>
        <taxon>Caldilineaceae</taxon>
        <taxon>Caldilinea</taxon>
    </lineage>
</organism>
<dbReference type="Gene3D" id="3.30.300.20">
    <property type="match status" value="1"/>
</dbReference>
<dbReference type="InterPro" id="IPR019904">
    <property type="entry name" value="Peroxiredoxin_OsmC"/>
</dbReference>
<dbReference type="InterPro" id="IPR003718">
    <property type="entry name" value="OsmC/Ohr_fam"/>
</dbReference>
<dbReference type="NCBIfam" id="TIGR03562">
    <property type="entry name" value="osmo_induc_OsmC"/>
    <property type="match status" value="1"/>
</dbReference>
<reference evidence="1" key="1">
    <citation type="journal article" date="2020" name="mSystems">
        <title>Genome- and Community-Level Interaction Insights into Carbon Utilization and Element Cycling Functions of Hydrothermarchaeota in Hydrothermal Sediment.</title>
        <authorList>
            <person name="Zhou Z."/>
            <person name="Liu Y."/>
            <person name="Xu W."/>
            <person name="Pan J."/>
            <person name="Luo Z.H."/>
            <person name="Li M."/>
        </authorList>
    </citation>
    <scope>NUCLEOTIDE SEQUENCE [LARGE SCALE GENOMIC DNA]</scope>
    <source>
        <strain evidence="1">SpSt-289</strain>
    </source>
</reference>
<evidence type="ECO:0000313" key="1">
    <source>
        <dbReference type="EMBL" id="HDX31298.1"/>
    </source>
</evidence>
<dbReference type="SUPFAM" id="SSF82784">
    <property type="entry name" value="OsmC-like"/>
    <property type="match status" value="1"/>
</dbReference>
<sequence length="138" mass="14544">MPVRKAEAIWKGTLKEGSGVVKLGSGALEGPFTYASRFEEGQGTNPEELIGAAHAGCFSMFLSALLSKDGYTPERIETTARVYLEAGPTIAKIELNTQASVPGLDAEKFQEYAAAAKANCPVSKALASVEIHLNATLV</sequence>
<dbReference type="EMBL" id="DSMG01000078">
    <property type="protein sequence ID" value="HDX31298.1"/>
    <property type="molecule type" value="Genomic_DNA"/>
</dbReference>
<dbReference type="InterPro" id="IPR036102">
    <property type="entry name" value="OsmC/Ohrsf"/>
</dbReference>
<dbReference type="AlphaFoldDB" id="A0A7C1FNN4"/>
<dbReference type="InterPro" id="IPR052707">
    <property type="entry name" value="OsmC_Ohr_Peroxiredoxin"/>
</dbReference>